<sequence>MPNRPFSREASAHARRKCTRGATSSERPKYFWWLTPLTAGQERARVWLYCTTKRNKWVKAMRRVNADGSPWEPSAYSRVCSDHFETGAPSRFMTHPDYVPSIFKHTANFKISRSNWVSWQQCSRISSCIEDPTEQRRKQKCCTTGSTASCPSI</sequence>
<protein>
    <submittedName>
        <fullName evidence="1">Uncharacterized protein</fullName>
    </submittedName>
</protein>
<comment type="caution">
    <text evidence="1">The sequence shown here is derived from an EMBL/GenBank/DDBJ whole genome shotgun (WGS) entry which is preliminary data.</text>
</comment>
<keyword evidence="2" id="KW-1185">Reference proteome</keyword>
<evidence type="ECO:0000313" key="1">
    <source>
        <dbReference type="EMBL" id="KAH6944743.1"/>
    </source>
</evidence>
<gene>
    <name evidence="1" type="ORF">HPB50_004752</name>
</gene>
<name>A0ACB7TCF0_HYAAI</name>
<proteinExistence type="predicted"/>
<accession>A0ACB7TCF0</accession>
<organism evidence="1 2">
    <name type="scientific">Hyalomma asiaticum</name>
    <name type="common">Tick</name>
    <dbReference type="NCBI Taxonomy" id="266040"/>
    <lineage>
        <taxon>Eukaryota</taxon>
        <taxon>Metazoa</taxon>
        <taxon>Ecdysozoa</taxon>
        <taxon>Arthropoda</taxon>
        <taxon>Chelicerata</taxon>
        <taxon>Arachnida</taxon>
        <taxon>Acari</taxon>
        <taxon>Parasitiformes</taxon>
        <taxon>Ixodida</taxon>
        <taxon>Ixodoidea</taxon>
        <taxon>Ixodidae</taxon>
        <taxon>Hyalomminae</taxon>
        <taxon>Hyalomma</taxon>
    </lineage>
</organism>
<dbReference type="EMBL" id="CM023481">
    <property type="protein sequence ID" value="KAH6944743.1"/>
    <property type="molecule type" value="Genomic_DNA"/>
</dbReference>
<dbReference type="Proteomes" id="UP000821845">
    <property type="component" value="Chromosome 1"/>
</dbReference>
<reference evidence="1" key="1">
    <citation type="submission" date="2020-05" db="EMBL/GenBank/DDBJ databases">
        <title>Large-scale comparative analyses of tick genomes elucidate their genetic diversity and vector capacities.</title>
        <authorList>
            <person name="Jia N."/>
            <person name="Wang J."/>
            <person name="Shi W."/>
            <person name="Du L."/>
            <person name="Sun Y."/>
            <person name="Zhan W."/>
            <person name="Jiang J."/>
            <person name="Wang Q."/>
            <person name="Zhang B."/>
            <person name="Ji P."/>
            <person name="Sakyi L.B."/>
            <person name="Cui X."/>
            <person name="Yuan T."/>
            <person name="Jiang B."/>
            <person name="Yang W."/>
            <person name="Lam T.T.-Y."/>
            <person name="Chang Q."/>
            <person name="Ding S."/>
            <person name="Wang X."/>
            <person name="Zhu J."/>
            <person name="Ruan X."/>
            <person name="Zhao L."/>
            <person name="Wei J."/>
            <person name="Que T."/>
            <person name="Du C."/>
            <person name="Cheng J."/>
            <person name="Dai P."/>
            <person name="Han X."/>
            <person name="Huang E."/>
            <person name="Gao Y."/>
            <person name="Liu J."/>
            <person name="Shao H."/>
            <person name="Ye R."/>
            <person name="Li L."/>
            <person name="Wei W."/>
            <person name="Wang X."/>
            <person name="Wang C."/>
            <person name="Yang T."/>
            <person name="Huo Q."/>
            <person name="Li W."/>
            <person name="Guo W."/>
            <person name="Chen H."/>
            <person name="Zhou L."/>
            <person name="Ni X."/>
            <person name="Tian J."/>
            <person name="Zhou Y."/>
            <person name="Sheng Y."/>
            <person name="Liu T."/>
            <person name="Pan Y."/>
            <person name="Xia L."/>
            <person name="Li J."/>
            <person name="Zhao F."/>
            <person name="Cao W."/>
        </authorList>
    </citation>
    <scope>NUCLEOTIDE SEQUENCE</scope>
    <source>
        <strain evidence="1">Hyas-2018</strain>
    </source>
</reference>
<evidence type="ECO:0000313" key="2">
    <source>
        <dbReference type="Proteomes" id="UP000821845"/>
    </source>
</evidence>